<dbReference type="OrthoDB" id="913731at2759"/>
<dbReference type="Proteomes" id="UP000250235">
    <property type="component" value="Unassembled WGS sequence"/>
</dbReference>
<evidence type="ECO:0000313" key="3">
    <source>
        <dbReference type="Proteomes" id="UP000250235"/>
    </source>
</evidence>
<proteinExistence type="predicted"/>
<dbReference type="AlphaFoldDB" id="A0A2Z7A9H1"/>
<accession>A0A2Z7A9H1</accession>
<keyword evidence="3" id="KW-1185">Reference proteome</keyword>
<name>A0A2Z7A9H1_9LAMI</name>
<feature type="compositionally biased region" description="Basic and acidic residues" evidence="1">
    <location>
        <begin position="34"/>
        <end position="53"/>
    </location>
</feature>
<reference evidence="2 3" key="1">
    <citation type="journal article" date="2015" name="Proc. Natl. Acad. Sci. U.S.A.">
        <title>The resurrection genome of Boea hygrometrica: A blueprint for survival of dehydration.</title>
        <authorList>
            <person name="Xiao L."/>
            <person name="Yang G."/>
            <person name="Zhang L."/>
            <person name="Yang X."/>
            <person name="Zhao S."/>
            <person name="Ji Z."/>
            <person name="Zhou Q."/>
            <person name="Hu M."/>
            <person name="Wang Y."/>
            <person name="Chen M."/>
            <person name="Xu Y."/>
            <person name="Jin H."/>
            <person name="Xiao X."/>
            <person name="Hu G."/>
            <person name="Bao F."/>
            <person name="Hu Y."/>
            <person name="Wan P."/>
            <person name="Li L."/>
            <person name="Deng X."/>
            <person name="Kuang T."/>
            <person name="Xiang C."/>
            <person name="Zhu J.K."/>
            <person name="Oliver M.J."/>
            <person name="He Y."/>
        </authorList>
    </citation>
    <scope>NUCLEOTIDE SEQUENCE [LARGE SCALE GENOMIC DNA]</scope>
    <source>
        <strain evidence="3">cv. XS01</strain>
    </source>
</reference>
<evidence type="ECO:0000256" key="1">
    <source>
        <dbReference type="SAM" id="MobiDB-lite"/>
    </source>
</evidence>
<sequence length="168" mass="18928">MRDTGPVELLLMYYELMDPCVDIMVKWQHRGVTYRDPDSRSGEPHRRIEHDEPLGSLGLNGAGDDPAEFTPNGGNSDFWFSGFQQISTSLVVFRVIPPLRAAGCKVCITSLSVLFGRELWLSQERVKRNKFLEGLMLDLFLFVLVGSRSMYADAVNDAIDIEKGLLNM</sequence>
<organism evidence="2 3">
    <name type="scientific">Dorcoceras hygrometricum</name>
    <dbReference type="NCBI Taxonomy" id="472368"/>
    <lineage>
        <taxon>Eukaryota</taxon>
        <taxon>Viridiplantae</taxon>
        <taxon>Streptophyta</taxon>
        <taxon>Embryophyta</taxon>
        <taxon>Tracheophyta</taxon>
        <taxon>Spermatophyta</taxon>
        <taxon>Magnoliopsida</taxon>
        <taxon>eudicotyledons</taxon>
        <taxon>Gunneridae</taxon>
        <taxon>Pentapetalae</taxon>
        <taxon>asterids</taxon>
        <taxon>lamiids</taxon>
        <taxon>Lamiales</taxon>
        <taxon>Gesneriaceae</taxon>
        <taxon>Didymocarpoideae</taxon>
        <taxon>Trichosporeae</taxon>
        <taxon>Loxocarpinae</taxon>
        <taxon>Dorcoceras</taxon>
    </lineage>
</organism>
<evidence type="ECO:0000313" key="2">
    <source>
        <dbReference type="EMBL" id="KZV18362.1"/>
    </source>
</evidence>
<protein>
    <submittedName>
        <fullName evidence="2">Uncharacterized protein</fullName>
    </submittedName>
</protein>
<dbReference type="EMBL" id="KV017468">
    <property type="protein sequence ID" value="KZV18362.1"/>
    <property type="molecule type" value="Genomic_DNA"/>
</dbReference>
<feature type="region of interest" description="Disordered" evidence="1">
    <location>
        <begin position="34"/>
        <end position="56"/>
    </location>
</feature>
<gene>
    <name evidence="2" type="ORF">F511_23986</name>
</gene>